<dbReference type="InParanoid" id="S8EF62"/>
<dbReference type="HOGENOM" id="CLU_2197019_0_0_1"/>
<evidence type="ECO:0000313" key="2">
    <source>
        <dbReference type="Proteomes" id="UP000015241"/>
    </source>
</evidence>
<sequence length="108" mass="11304">MPAATLASISRALVGRFSAVSEPASTAVNPFVPVSRRDPRIPAPSAVSCPPLGVSAFRKPPFAARRSPLPRSFVLISAAPLAASTPHRWHRAEPPCGSPSLAKHCMAD</sequence>
<accession>S8EF62</accession>
<proteinExistence type="predicted"/>
<dbReference type="Proteomes" id="UP000015241">
    <property type="component" value="Unassembled WGS sequence"/>
</dbReference>
<dbReference type="AlphaFoldDB" id="S8EF62"/>
<dbReference type="EMBL" id="KE504131">
    <property type="protein sequence ID" value="EPT03153.1"/>
    <property type="molecule type" value="Genomic_DNA"/>
</dbReference>
<gene>
    <name evidence="1" type="ORF">FOMPIDRAFT_1047146</name>
</gene>
<protein>
    <submittedName>
        <fullName evidence="1">Uncharacterized protein</fullName>
    </submittedName>
</protein>
<keyword evidence="2" id="KW-1185">Reference proteome</keyword>
<evidence type="ECO:0000313" key="1">
    <source>
        <dbReference type="EMBL" id="EPT03153.1"/>
    </source>
</evidence>
<organism evidence="1 2">
    <name type="scientific">Fomitopsis schrenkii</name>
    <name type="common">Brown rot fungus</name>
    <dbReference type="NCBI Taxonomy" id="2126942"/>
    <lineage>
        <taxon>Eukaryota</taxon>
        <taxon>Fungi</taxon>
        <taxon>Dikarya</taxon>
        <taxon>Basidiomycota</taxon>
        <taxon>Agaricomycotina</taxon>
        <taxon>Agaricomycetes</taxon>
        <taxon>Polyporales</taxon>
        <taxon>Fomitopsis</taxon>
    </lineage>
</organism>
<name>S8EF62_FOMSC</name>
<reference evidence="1 2" key="1">
    <citation type="journal article" date="2012" name="Science">
        <title>The Paleozoic origin of enzymatic lignin decomposition reconstructed from 31 fungal genomes.</title>
        <authorList>
            <person name="Floudas D."/>
            <person name="Binder M."/>
            <person name="Riley R."/>
            <person name="Barry K."/>
            <person name="Blanchette R.A."/>
            <person name="Henrissat B."/>
            <person name="Martinez A.T."/>
            <person name="Otillar R."/>
            <person name="Spatafora J.W."/>
            <person name="Yadav J.S."/>
            <person name="Aerts A."/>
            <person name="Benoit I."/>
            <person name="Boyd A."/>
            <person name="Carlson A."/>
            <person name="Copeland A."/>
            <person name="Coutinho P.M."/>
            <person name="de Vries R.P."/>
            <person name="Ferreira P."/>
            <person name="Findley K."/>
            <person name="Foster B."/>
            <person name="Gaskell J."/>
            <person name="Glotzer D."/>
            <person name="Gorecki P."/>
            <person name="Heitman J."/>
            <person name="Hesse C."/>
            <person name="Hori C."/>
            <person name="Igarashi K."/>
            <person name="Jurgens J.A."/>
            <person name="Kallen N."/>
            <person name="Kersten P."/>
            <person name="Kohler A."/>
            <person name="Kuees U."/>
            <person name="Kumar T.K.A."/>
            <person name="Kuo A."/>
            <person name="LaButti K."/>
            <person name="Larrondo L.F."/>
            <person name="Lindquist E."/>
            <person name="Ling A."/>
            <person name="Lombard V."/>
            <person name="Lucas S."/>
            <person name="Lundell T."/>
            <person name="Martin R."/>
            <person name="McLaughlin D.J."/>
            <person name="Morgenstern I."/>
            <person name="Morin E."/>
            <person name="Murat C."/>
            <person name="Nagy L.G."/>
            <person name="Nolan M."/>
            <person name="Ohm R.A."/>
            <person name="Patyshakuliyeva A."/>
            <person name="Rokas A."/>
            <person name="Ruiz-Duenas F.J."/>
            <person name="Sabat G."/>
            <person name="Salamov A."/>
            <person name="Samejima M."/>
            <person name="Schmutz J."/>
            <person name="Slot J.C."/>
            <person name="St John F."/>
            <person name="Stenlid J."/>
            <person name="Sun H."/>
            <person name="Sun S."/>
            <person name="Syed K."/>
            <person name="Tsang A."/>
            <person name="Wiebenga A."/>
            <person name="Young D."/>
            <person name="Pisabarro A."/>
            <person name="Eastwood D.C."/>
            <person name="Martin F."/>
            <person name="Cullen D."/>
            <person name="Grigoriev I.V."/>
            <person name="Hibbett D.S."/>
        </authorList>
    </citation>
    <scope>NUCLEOTIDE SEQUENCE</scope>
    <source>
        <strain evidence="2">FP-58527</strain>
    </source>
</reference>